<keyword evidence="2" id="KW-1185">Reference proteome</keyword>
<organism evidence="1 2">
    <name type="scientific">Lactarius akahatsu</name>
    <dbReference type="NCBI Taxonomy" id="416441"/>
    <lineage>
        <taxon>Eukaryota</taxon>
        <taxon>Fungi</taxon>
        <taxon>Dikarya</taxon>
        <taxon>Basidiomycota</taxon>
        <taxon>Agaricomycotina</taxon>
        <taxon>Agaricomycetes</taxon>
        <taxon>Russulales</taxon>
        <taxon>Russulaceae</taxon>
        <taxon>Lactarius</taxon>
    </lineage>
</organism>
<accession>A0AAD4L3H9</accession>
<name>A0AAD4L3H9_9AGAM</name>
<proteinExistence type="predicted"/>
<sequence>RISQGMHLLDFLNPWLHSTARVGLNDITSDSNPGCNTDGFPAIVGWDPMCPTRLVFVLFLF</sequence>
<feature type="non-terminal residue" evidence="1">
    <location>
        <position position="1"/>
    </location>
</feature>
<dbReference type="InterPro" id="IPR036852">
    <property type="entry name" value="Peptidase_S8/S53_dom_sf"/>
</dbReference>
<dbReference type="Proteomes" id="UP001201163">
    <property type="component" value="Unassembled WGS sequence"/>
</dbReference>
<evidence type="ECO:0000313" key="1">
    <source>
        <dbReference type="EMBL" id="KAH8978147.1"/>
    </source>
</evidence>
<gene>
    <name evidence="1" type="ORF">EDB92DRAFT_1807804</name>
</gene>
<evidence type="ECO:0000313" key="2">
    <source>
        <dbReference type="Proteomes" id="UP001201163"/>
    </source>
</evidence>
<dbReference type="GO" id="GO:0004252">
    <property type="term" value="F:serine-type endopeptidase activity"/>
    <property type="evidence" value="ECO:0007669"/>
    <property type="project" value="InterPro"/>
</dbReference>
<comment type="caution">
    <text evidence="1">The sequence shown here is derived from an EMBL/GenBank/DDBJ whole genome shotgun (WGS) entry which is preliminary data.</text>
</comment>
<protein>
    <submittedName>
        <fullName evidence="1">Uncharacterized protein</fullName>
    </submittedName>
</protein>
<dbReference type="EMBL" id="JAKELL010000247">
    <property type="protein sequence ID" value="KAH8978147.1"/>
    <property type="molecule type" value="Genomic_DNA"/>
</dbReference>
<dbReference type="AlphaFoldDB" id="A0AAD4L3H9"/>
<dbReference type="GO" id="GO:0006508">
    <property type="term" value="P:proteolysis"/>
    <property type="evidence" value="ECO:0007669"/>
    <property type="project" value="InterPro"/>
</dbReference>
<dbReference type="Gene3D" id="3.40.50.200">
    <property type="entry name" value="Peptidase S8/S53 domain"/>
    <property type="match status" value="1"/>
</dbReference>
<reference evidence="1" key="1">
    <citation type="submission" date="2022-01" db="EMBL/GenBank/DDBJ databases">
        <title>Comparative genomics reveals a dynamic genome evolution in the ectomycorrhizal milk-cap (Lactarius) mushrooms.</title>
        <authorList>
            <consortium name="DOE Joint Genome Institute"/>
            <person name="Lebreton A."/>
            <person name="Tang N."/>
            <person name="Kuo A."/>
            <person name="LaButti K."/>
            <person name="Drula E."/>
            <person name="Barry K."/>
            <person name="Clum A."/>
            <person name="Lipzen A."/>
            <person name="Mousain D."/>
            <person name="Ng V."/>
            <person name="Wang R."/>
            <person name="Wang X."/>
            <person name="Dai Y."/>
            <person name="Henrissat B."/>
            <person name="Grigoriev I.V."/>
            <person name="Guerin-Laguette A."/>
            <person name="Yu F."/>
            <person name="Martin F.M."/>
        </authorList>
    </citation>
    <scope>NUCLEOTIDE SEQUENCE</scope>
    <source>
        <strain evidence="1">QP</strain>
    </source>
</reference>